<accession>A0A4Z2IEG0</accession>
<organism evidence="1 2">
    <name type="scientific">Liparis tanakae</name>
    <name type="common">Tanaka's snailfish</name>
    <dbReference type="NCBI Taxonomy" id="230148"/>
    <lineage>
        <taxon>Eukaryota</taxon>
        <taxon>Metazoa</taxon>
        <taxon>Chordata</taxon>
        <taxon>Craniata</taxon>
        <taxon>Vertebrata</taxon>
        <taxon>Euteleostomi</taxon>
        <taxon>Actinopterygii</taxon>
        <taxon>Neopterygii</taxon>
        <taxon>Teleostei</taxon>
        <taxon>Neoteleostei</taxon>
        <taxon>Acanthomorphata</taxon>
        <taxon>Eupercaria</taxon>
        <taxon>Perciformes</taxon>
        <taxon>Cottioidei</taxon>
        <taxon>Cottales</taxon>
        <taxon>Liparidae</taxon>
        <taxon>Liparis</taxon>
    </lineage>
</organism>
<keyword evidence="2" id="KW-1185">Reference proteome</keyword>
<dbReference type="EMBL" id="SRLO01000095">
    <property type="protein sequence ID" value="TNN76270.1"/>
    <property type="molecule type" value="Genomic_DNA"/>
</dbReference>
<dbReference type="AlphaFoldDB" id="A0A4Z2IEG0"/>
<evidence type="ECO:0000313" key="2">
    <source>
        <dbReference type="Proteomes" id="UP000314294"/>
    </source>
</evidence>
<reference evidence="1 2" key="1">
    <citation type="submission" date="2019-03" db="EMBL/GenBank/DDBJ databases">
        <title>First draft genome of Liparis tanakae, snailfish: a comprehensive survey of snailfish specific genes.</title>
        <authorList>
            <person name="Kim W."/>
            <person name="Song I."/>
            <person name="Jeong J.-H."/>
            <person name="Kim D."/>
            <person name="Kim S."/>
            <person name="Ryu S."/>
            <person name="Song J.Y."/>
            <person name="Lee S.K."/>
        </authorList>
    </citation>
    <scope>NUCLEOTIDE SEQUENCE [LARGE SCALE GENOMIC DNA]</scope>
    <source>
        <tissue evidence="1">Muscle</tissue>
    </source>
</reference>
<sequence>MERTGFGATAEGEQYWLAWWLDGGRGGPLLPGSGVDVISHFGGMTVCLGGRGSRRVSRKASGGRVPGERGLPVGFRRSTPPAVLRRGLLQPRPLLPVLRVESAPTSDLLHHLAVILALPDHVRLPFTLDVCTPVPLEPGAPRRSPSEGDHALRSSGWASQAGFILKSDSEGSFP</sequence>
<evidence type="ECO:0000313" key="1">
    <source>
        <dbReference type="EMBL" id="TNN76270.1"/>
    </source>
</evidence>
<protein>
    <submittedName>
        <fullName evidence="1">Uncharacterized protein</fullName>
    </submittedName>
</protein>
<proteinExistence type="predicted"/>
<name>A0A4Z2IEG0_9TELE</name>
<dbReference type="Proteomes" id="UP000314294">
    <property type="component" value="Unassembled WGS sequence"/>
</dbReference>
<gene>
    <name evidence="1" type="ORF">EYF80_013558</name>
</gene>
<comment type="caution">
    <text evidence="1">The sequence shown here is derived from an EMBL/GenBank/DDBJ whole genome shotgun (WGS) entry which is preliminary data.</text>
</comment>